<dbReference type="PROSITE" id="PS50943">
    <property type="entry name" value="HTH_CROC1"/>
    <property type="match status" value="1"/>
</dbReference>
<dbReference type="SUPFAM" id="SSF47413">
    <property type="entry name" value="lambda repressor-like DNA-binding domains"/>
    <property type="match status" value="1"/>
</dbReference>
<accession>A0A7X0RFZ6</accession>
<protein>
    <submittedName>
        <fullName evidence="2">Helix-turn-helix transcriptional regulator</fullName>
    </submittedName>
</protein>
<evidence type="ECO:0000259" key="1">
    <source>
        <dbReference type="PROSITE" id="PS50943"/>
    </source>
</evidence>
<dbReference type="Proteomes" id="UP000523955">
    <property type="component" value="Unassembled WGS sequence"/>
</dbReference>
<gene>
    <name evidence="2" type="ORF">H5V45_09270</name>
</gene>
<comment type="caution">
    <text evidence="2">The sequence shown here is derived from an EMBL/GenBank/DDBJ whole genome shotgun (WGS) entry which is preliminary data.</text>
</comment>
<dbReference type="CDD" id="cd00093">
    <property type="entry name" value="HTH_XRE"/>
    <property type="match status" value="1"/>
</dbReference>
<proteinExistence type="predicted"/>
<reference evidence="2 3" key="1">
    <citation type="submission" date="2020-08" db="EMBL/GenBank/DDBJ databases">
        <authorList>
            <person name="Seo M.-J."/>
        </authorList>
    </citation>
    <scope>NUCLEOTIDE SEQUENCE [LARGE SCALE GENOMIC DNA]</scope>
    <source>
        <strain evidence="2 3">KIGAM211</strain>
    </source>
</reference>
<name>A0A7X0RFZ6_9ACTN</name>
<keyword evidence="3" id="KW-1185">Reference proteome</keyword>
<feature type="domain" description="HTH cro/C1-type" evidence="1">
    <location>
        <begin position="9"/>
        <end position="69"/>
    </location>
</feature>
<dbReference type="EMBL" id="JACKXE010000001">
    <property type="protein sequence ID" value="MBB6627512.1"/>
    <property type="molecule type" value="Genomic_DNA"/>
</dbReference>
<dbReference type="GO" id="GO:0003677">
    <property type="term" value="F:DNA binding"/>
    <property type="evidence" value="ECO:0007669"/>
    <property type="project" value="InterPro"/>
</dbReference>
<evidence type="ECO:0000313" key="2">
    <source>
        <dbReference type="EMBL" id="MBB6627512.1"/>
    </source>
</evidence>
<dbReference type="SMART" id="SM00530">
    <property type="entry name" value="HTH_XRE"/>
    <property type="match status" value="1"/>
</dbReference>
<dbReference type="Gene3D" id="1.10.260.40">
    <property type="entry name" value="lambda repressor-like DNA-binding domains"/>
    <property type="match status" value="1"/>
</dbReference>
<evidence type="ECO:0000313" key="3">
    <source>
        <dbReference type="Proteomes" id="UP000523955"/>
    </source>
</evidence>
<dbReference type="AlphaFoldDB" id="A0A7X0RFZ6"/>
<organism evidence="2 3">
    <name type="scientific">Nocardioides luti</name>
    <dbReference type="NCBI Taxonomy" id="2761101"/>
    <lineage>
        <taxon>Bacteria</taxon>
        <taxon>Bacillati</taxon>
        <taxon>Actinomycetota</taxon>
        <taxon>Actinomycetes</taxon>
        <taxon>Propionibacteriales</taxon>
        <taxon>Nocardioidaceae</taxon>
        <taxon>Nocardioides</taxon>
    </lineage>
</organism>
<dbReference type="InterPro" id="IPR010982">
    <property type="entry name" value="Lambda_DNA-bd_dom_sf"/>
</dbReference>
<dbReference type="Pfam" id="PF01381">
    <property type="entry name" value="HTH_3"/>
    <property type="match status" value="1"/>
</dbReference>
<dbReference type="InterPro" id="IPR001387">
    <property type="entry name" value="Cro/C1-type_HTH"/>
</dbReference>
<sequence>MVKAVSTNLAILRRARSLSQADLGEAAGISRNHYQLLESGAGASGGAANPRLSTLSALARTLEVDVTTLLQPPSAHAFWQWIDVHDEPSDDFRAALLDQLLTRSARELGGSGAAFVGWADGSMTVGIGVLASGSPAATIVGRAQVEAALTEVGLAHASTDEFEVDAGLDGLSDDGHI</sequence>